<dbReference type="SUPFAM" id="SSF52540">
    <property type="entry name" value="P-loop containing nucleoside triphosphate hydrolases"/>
    <property type="match status" value="1"/>
</dbReference>
<comment type="catalytic activity">
    <reaction evidence="8">
        <text>L-tyrosyl-[protein] + ATP = O-phospho-L-tyrosyl-[protein] + ADP + H(+)</text>
        <dbReference type="Rhea" id="RHEA:10596"/>
        <dbReference type="Rhea" id="RHEA-COMP:10136"/>
        <dbReference type="Rhea" id="RHEA-COMP:20101"/>
        <dbReference type="ChEBI" id="CHEBI:15378"/>
        <dbReference type="ChEBI" id="CHEBI:30616"/>
        <dbReference type="ChEBI" id="CHEBI:46858"/>
        <dbReference type="ChEBI" id="CHEBI:61978"/>
        <dbReference type="ChEBI" id="CHEBI:456216"/>
        <dbReference type="EC" id="2.7.10.2"/>
    </reaction>
</comment>
<evidence type="ECO:0000256" key="2">
    <source>
        <dbReference type="ARBA" id="ARBA00011903"/>
    </source>
</evidence>
<organism evidence="10">
    <name type="scientific">human gut metagenome</name>
    <dbReference type="NCBI Taxonomy" id="408170"/>
    <lineage>
        <taxon>unclassified sequences</taxon>
        <taxon>metagenomes</taxon>
        <taxon>organismal metagenomes</taxon>
    </lineage>
</organism>
<dbReference type="PANTHER" id="PTHR32309">
    <property type="entry name" value="TYROSINE-PROTEIN KINASE"/>
    <property type="match status" value="1"/>
</dbReference>
<reference evidence="10" key="1">
    <citation type="journal article" date="2013" name="Environ. Microbiol.">
        <title>Microbiota from the distal guts of lean and obese adolescents exhibit partial functional redundancy besides clear differences in community structure.</title>
        <authorList>
            <person name="Ferrer M."/>
            <person name="Ruiz A."/>
            <person name="Lanza F."/>
            <person name="Haange S.B."/>
            <person name="Oberbach A."/>
            <person name="Till H."/>
            <person name="Bargiela R."/>
            <person name="Campoy C."/>
            <person name="Segura M.T."/>
            <person name="Richter M."/>
            <person name="von Bergen M."/>
            <person name="Seifert J."/>
            <person name="Suarez A."/>
        </authorList>
    </citation>
    <scope>NUCLEOTIDE SEQUENCE</scope>
</reference>
<accession>K1SQJ7</accession>
<dbReference type="CDD" id="cd05387">
    <property type="entry name" value="BY-kinase"/>
    <property type="match status" value="1"/>
</dbReference>
<keyword evidence="7" id="KW-0829">Tyrosine-protein kinase</keyword>
<dbReference type="InterPro" id="IPR025669">
    <property type="entry name" value="AAA_dom"/>
</dbReference>
<dbReference type="InterPro" id="IPR050445">
    <property type="entry name" value="Bact_polysacc_biosynth/exp"/>
</dbReference>
<evidence type="ECO:0000256" key="7">
    <source>
        <dbReference type="ARBA" id="ARBA00023137"/>
    </source>
</evidence>
<gene>
    <name evidence="10" type="ORF">LEA_13161</name>
</gene>
<keyword evidence="4" id="KW-0547">Nucleotide-binding</keyword>
<feature type="non-terminal residue" evidence="10">
    <location>
        <position position="1"/>
    </location>
</feature>
<evidence type="ECO:0000256" key="1">
    <source>
        <dbReference type="ARBA" id="ARBA00007316"/>
    </source>
</evidence>
<evidence type="ECO:0000256" key="8">
    <source>
        <dbReference type="ARBA" id="ARBA00051245"/>
    </source>
</evidence>
<dbReference type="EC" id="2.7.10.2" evidence="2"/>
<dbReference type="GO" id="GO:0005886">
    <property type="term" value="C:plasma membrane"/>
    <property type="evidence" value="ECO:0007669"/>
    <property type="project" value="TreeGrafter"/>
</dbReference>
<dbReference type="Gene3D" id="3.40.50.300">
    <property type="entry name" value="P-loop containing nucleotide triphosphate hydrolases"/>
    <property type="match status" value="1"/>
</dbReference>
<dbReference type="AlphaFoldDB" id="K1SQJ7"/>
<evidence type="ECO:0000313" key="10">
    <source>
        <dbReference type="EMBL" id="EKC59868.1"/>
    </source>
</evidence>
<dbReference type="EMBL" id="AJWY01008919">
    <property type="protein sequence ID" value="EKC59868.1"/>
    <property type="molecule type" value="Genomic_DNA"/>
</dbReference>
<dbReference type="GO" id="GO:0005524">
    <property type="term" value="F:ATP binding"/>
    <property type="evidence" value="ECO:0007669"/>
    <property type="project" value="UniProtKB-KW"/>
</dbReference>
<dbReference type="NCBIfam" id="TIGR01007">
    <property type="entry name" value="eps_fam"/>
    <property type="match status" value="1"/>
</dbReference>
<evidence type="ECO:0000256" key="5">
    <source>
        <dbReference type="ARBA" id="ARBA00022777"/>
    </source>
</evidence>
<feature type="domain" description="AAA" evidence="9">
    <location>
        <begin position="58"/>
        <end position="171"/>
    </location>
</feature>
<protein>
    <recommendedName>
        <fullName evidence="2">non-specific protein-tyrosine kinase</fullName>
        <ecNumber evidence="2">2.7.10.2</ecNumber>
    </recommendedName>
</protein>
<proteinExistence type="inferred from homology"/>
<name>K1SQJ7_9ZZZZ</name>
<comment type="caution">
    <text evidence="10">The sequence shown here is derived from an EMBL/GenBank/DDBJ whole genome shotgun (WGS) entry which is preliminary data.</text>
</comment>
<dbReference type="InterPro" id="IPR005702">
    <property type="entry name" value="Wzc-like_C"/>
</dbReference>
<comment type="similarity">
    <text evidence="1">Belongs to the CpsD/CapB family.</text>
</comment>
<dbReference type="PANTHER" id="PTHR32309:SF13">
    <property type="entry name" value="FERRIC ENTEROBACTIN TRANSPORT PROTEIN FEPE"/>
    <property type="match status" value="1"/>
</dbReference>
<dbReference type="InterPro" id="IPR027417">
    <property type="entry name" value="P-loop_NTPase"/>
</dbReference>
<evidence type="ECO:0000259" key="9">
    <source>
        <dbReference type="Pfam" id="PF13614"/>
    </source>
</evidence>
<sequence>IPQIQAPDRKSKPVLVLGENSSFAVRESYNTIRANLLFTGKGERCPVYAVTSADKDEGKTLNSVNIAISYAQLGKKVLLIDGDMRNMSVASLLKLRGRLGLSQYLAGLRETPQIVEYRQNLDVLVGGENPPNPSELLGGERMKELLTTLRSRYDCIIIDLPPVGIVTDALLLSYEVTAYLLVVRAGVSHMSREKSAVTLLEQVDADICGILFNGLPPKSKDCNYRLQQYWQEYKQQNGEAV</sequence>
<keyword evidence="6" id="KW-0067">ATP-binding</keyword>
<dbReference type="Pfam" id="PF13614">
    <property type="entry name" value="AAA_31"/>
    <property type="match status" value="1"/>
</dbReference>
<evidence type="ECO:0000256" key="4">
    <source>
        <dbReference type="ARBA" id="ARBA00022741"/>
    </source>
</evidence>
<evidence type="ECO:0000256" key="3">
    <source>
        <dbReference type="ARBA" id="ARBA00022679"/>
    </source>
</evidence>
<keyword evidence="3 10" id="KW-0808">Transferase</keyword>
<keyword evidence="5" id="KW-0418">Kinase</keyword>
<evidence type="ECO:0000256" key="6">
    <source>
        <dbReference type="ARBA" id="ARBA00022840"/>
    </source>
</evidence>
<dbReference type="GO" id="GO:0004715">
    <property type="term" value="F:non-membrane spanning protein tyrosine kinase activity"/>
    <property type="evidence" value="ECO:0007669"/>
    <property type="project" value="UniProtKB-EC"/>
</dbReference>